<accession>A0A7Z7VWC0</accession>
<gene>
    <name evidence="3" type="primary">ytpA_1</name>
    <name evidence="3" type="ORF">NCTC12218_00319</name>
</gene>
<evidence type="ECO:0000313" key="3">
    <source>
        <dbReference type="EMBL" id="SUM86594.1"/>
    </source>
</evidence>
<dbReference type="InterPro" id="IPR051044">
    <property type="entry name" value="MAG_DAG_Lipase"/>
</dbReference>
<dbReference type="GO" id="GO:0016787">
    <property type="term" value="F:hydrolase activity"/>
    <property type="evidence" value="ECO:0007669"/>
    <property type="project" value="UniProtKB-KW"/>
</dbReference>
<dbReference type="EMBL" id="UHEF01000001">
    <property type="protein sequence ID" value="SUM86594.1"/>
    <property type="molecule type" value="Genomic_DNA"/>
</dbReference>
<dbReference type="PANTHER" id="PTHR11614">
    <property type="entry name" value="PHOSPHOLIPASE-RELATED"/>
    <property type="match status" value="1"/>
</dbReference>
<sequence>MSYIDYIPSKGGTKLYAKITRAERLFDFELPDDETLDEQINVIIVHGLAEHLDRYDKITDFLVSNSINVIRYDQRGHGRSEGKKTHYDHKDQIIEDLDAVVQYVKDNFGNKIYLIGHSMGGYNVAFYGTRYPGRVNGMITSGGVTRDNNRFFAEAYGDRQTPPDTYFTNVLSEGICSDLNVVRDYIHDALVPNEISMGLTYAIVDGILELKENPDAFVDDVLVLHGQADPIVNPKDSLQFYDEIASQHKAIRIYSDLQHEIFNESSYNDLIFQDIVQWIYLTDERQSGTTF</sequence>
<dbReference type="SUPFAM" id="SSF53474">
    <property type="entry name" value="alpha/beta-Hydrolases"/>
    <property type="match status" value="1"/>
</dbReference>
<protein>
    <submittedName>
        <fullName evidence="3">Putative lysophospholipase</fullName>
        <ecNumber evidence="3">3.1.1.-</ecNumber>
    </submittedName>
</protein>
<evidence type="ECO:0000313" key="2">
    <source>
        <dbReference type="EMBL" id="CAD7358736.1"/>
    </source>
</evidence>
<reference evidence="3" key="1">
    <citation type="submission" date="2018-06" db="EMBL/GenBank/DDBJ databases">
        <authorList>
            <consortium name="Pathogen Informatics"/>
            <person name="Doyle S."/>
        </authorList>
    </citation>
    <scope>NUCLEOTIDE SEQUENCE [LARGE SCALE GENOMIC DNA]</scope>
    <source>
        <strain evidence="3">NCTC12218</strain>
    </source>
</reference>
<evidence type="ECO:0000259" key="1">
    <source>
        <dbReference type="Pfam" id="PF12146"/>
    </source>
</evidence>
<dbReference type="EMBL" id="LR962863">
    <property type="protein sequence ID" value="CAD7358736.1"/>
    <property type="molecule type" value="Genomic_DNA"/>
</dbReference>
<dbReference type="Pfam" id="PF12146">
    <property type="entry name" value="Hydrolase_4"/>
    <property type="match status" value="1"/>
</dbReference>
<dbReference type="Gene3D" id="3.40.50.1820">
    <property type="entry name" value="alpha/beta hydrolase"/>
    <property type="match status" value="1"/>
</dbReference>
<keyword evidence="3" id="KW-0378">Hydrolase</keyword>
<evidence type="ECO:0000313" key="4">
    <source>
        <dbReference type="Proteomes" id="UP000264146"/>
    </source>
</evidence>
<dbReference type="PRINTS" id="PR00111">
    <property type="entry name" value="ABHYDROLASE"/>
</dbReference>
<dbReference type="InterPro" id="IPR022742">
    <property type="entry name" value="Hydrolase_4"/>
</dbReference>
<proteinExistence type="predicted"/>
<reference evidence="2 4" key="2">
    <citation type="submission" date="2020-11" db="EMBL/GenBank/DDBJ databases">
        <authorList>
            <consortium name="Pathogen Informatics"/>
        </authorList>
    </citation>
    <scope>NUCLEOTIDE SEQUENCE [LARGE SCALE GENOMIC DNA]</scope>
    <source>
        <strain evidence="2 4">NCTC12218</strain>
    </source>
</reference>
<name>A0A7Z7VWC0_STASC</name>
<dbReference type="AlphaFoldDB" id="A0A7Z7VWC0"/>
<dbReference type="InterPro" id="IPR000073">
    <property type="entry name" value="AB_hydrolase_1"/>
</dbReference>
<feature type="domain" description="Serine aminopeptidase S33" evidence="1">
    <location>
        <begin position="41"/>
        <end position="265"/>
    </location>
</feature>
<dbReference type="RefSeq" id="WP_126495962.1">
    <property type="nucleotide sequence ID" value="NZ_LR962863.1"/>
</dbReference>
<organism evidence="3">
    <name type="scientific">Staphylococcus schleiferi</name>
    <dbReference type="NCBI Taxonomy" id="1295"/>
    <lineage>
        <taxon>Bacteria</taxon>
        <taxon>Bacillati</taxon>
        <taxon>Bacillota</taxon>
        <taxon>Bacilli</taxon>
        <taxon>Bacillales</taxon>
        <taxon>Staphylococcaceae</taxon>
        <taxon>Staphylococcus</taxon>
    </lineage>
</organism>
<dbReference type="Proteomes" id="UP000264146">
    <property type="component" value="Chromosome"/>
</dbReference>
<dbReference type="InterPro" id="IPR029058">
    <property type="entry name" value="AB_hydrolase_fold"/>
</dbReference>
<dbReference type="EC" id="3.1.1.-" evidence="3"/>